<dbReference type="Proteomes" id="UP000822688">
    <property type="component" value="Chromosome 5"/>
</dbReference>
<dbReference type="InterPro" id="IPR036400">
    <property type="entry name" value="Cyt_B5-like_heme/steroid_sf"/>
</dbReference>
<sequence length="483" mass="54882">MALVTDFLNFLGTTWSKYSVYTHSYAGNYGPTLKHAKKVPAQGKTAGQTLRQRSVQDKKPGTYSLADVASHDRPGDCWMIVKEKVYDISRFADDHPGGTVISTYFGRDGTDVFATFHPPAAWKQLNDYYIGDLAREEPLDELLKDYRDMRAEFVREGLFKSSKAWFLLQTLINAALFAASIATICYDKSYWAILLSASLMGLFVQQCGWLAHDFLHQQVFENRTANSFFGYLFGNCVLGFSVSWWRTKHNIHHTAPNECDEQYTPLDEDIDTLPIIAWSKEILATVESKRILRVLQYQHYMILPLLFMARYSWTFGSLLFTFNPDLSTTKGLIEKGTVAFHYAWFSWAAFHILPGVAKPLAWMVATELVAGLLLGFVFTLSHNGKEVYNESKDFVRAQVITTRNTKRGWFNDWFTGGLDTQIEHHLFPTMPRHNYPKIAPQVEALCKKHGLEYDNVSVVGASVAVVKALKEIADEASIRLHAH</sequence>
<organism evidence="10 11">
    <name type="scientific">Ceratodon purpureus</name>
    <name type="common">Fire moss</name>
    <name type="synonym">Dicranum purpureum</name>
    <dbReference type="NCBI Taxonomy" id="3225"/>
    <lineage>
        <taxon>Eukaryota</taxon>
        <taxon>Viridiplantae</taxon>
        <taxon>Streptophyta</taxon>
        <taxon>Embryophyta</taxon>
        <taxon>Bryophyta</taxon>
        <taxon>Bryophytina</taxon>
        <taxon>Bryopsida</taxon>
        <taxon>Dicranidae</taxon>
        <taxon>Pseudoditrichales</taxon>
        <taxon>Ditrichaceae</taxon>
        <taxon>Ceratodon</taxon>
    </lineage>
</organism>
<comment type="subcellular location">
    <subcellularLocation>
        <location evidence="1">Membrane</location>
        <topology evidence="1">Multi-pass membrane protein</topology>
    </subcellularLocation>
</comment>
<dbReference type="PROSITE" id="PS50255">
    <property type="entry name" value="CYTOCHROME_B5_2"/>
    <property type="match status" value="1"/>
</dbReference>
<evidence type="ECO:0000256" key="7">
    <source>
        <dbReference type="ARBA" id="ARBA00023136"/>
    </source>
</evidence>
<dbReference type="PIRSF" id="PIRSF015921">
    <property type="entry name" value="FA_sphinglp_des"/>
    <property type="match status" value="1"/>
</dbReference>
<dbReference type="InterPro" id="IPR005804">
    <property type="entry name" value="FA_desaturase_dom"/>
</dbReference>
<keyword evidence="6" id="KW-0443">Lipid metabolism</keyword>
<dbReference type="SUPFAM" id="SSF55856">
    <property type="entry name" value="Cytochrome b5-like heme/steroid binding domain"/>
    <property type="match status" value="1"/>
</dbReference>
<dbReference type="EMBL" id="CM026425">
    <property type="protein sequence ID" value="KAG0577213.1"/>
    <property type="molecule type" value="Genomic_DNA"/>
</dbReference>
<dbReference type="InterPro" id="IPR001199">
    <property type="entry name" value="Cyt_B5-like_heme/steroid-bd"/>
</dbReference>
<dbReference type="Pfam" id="PF00173">
    <property type="entry name" value="Cyt-b5"/>
    <property type="match status" value="1"/>
</dbReference>
<dbReference type="InterPro" id="IPR012171">
    <property type="entry name" value="Fatty_acid_desaturase"/>
</dbReference>
<evidence type="ECO:0000256" key="2">
    <source>
        <dbReference type="ARBA" id="ARBA00009295"/>
    </source>
</evidence>
<dbReference type="PANTHER" id="PTHR19353:SF88">
    <property type="entry name" value="DELTA(5) FATTY ACID DESATURASE FAT-4"/>
    <property type="match status" value="1"/>
</dbReference>
<comment type="caution">
    <text evidence="10">The sequence shown here is derived from an EMBL/GenBank/DDBJ whole genome shotgun (WGS) entry which is preliminary data.</text>
</comment>
<feature type="transmembrane region" description="Helical" evidence="8">
    <location>
        <begin position="224"/>
        <end position="245"/>
    </location>
</feature>
<evidence type="ECO:0000256" key="6">
    <source>
        <dbReference type="ARBA" id="ARBA00023098"/>
    </source>
</evidence>
<keyword evidence="4 8" id="KW-1133">Transmembrane helix</keyword>
<keyword evidence="7 8" id="KW-0472">Membrane</keyword>
<feature type="transmembrane region" description="Helical" evidence="8">
    <location>
        <begin position="300"/>
        <end position="320"/>
    </location>
</feature>
<dbReference type="OrthoDB" id="260091at2759"/>
<accession>A0A8T0I3K8</accession>
<dbReference type="GO" id="GO:0016717">
    <property type="term" value="F:oxidoreductase activity, acting on paired donors, with oxidation of a pair of donors resulting in the reduction of molecular oxygen to two molecules of water"/>
    <property type="evidence" value="ECO:0007669"/>
    <property type="project" value="TreeGrafter"/>
</dbReference>
<evidence type="ECO:0000313" key="10">
    <source>
        <dbReference type="EMBL" id="KAG0577213.1"/>
    </source>
</evidence>
<evidence type="ECO:0000256" key="5">
    <source>
        <dbReference type="ARBA" id="ARBA00023002"/>
    </source>
</evidence>
<dbReference type="GO" id="GO:0016020">
    <property type="term" value="C:membrane"/>
    <property type="evidence" value="ECO:0007669"/>
    <property type="project" value="UniProtKB-SubCell"/>
</dbReference>
<name>A0A8T0I3K8_CERPU</name>
<evidence type="ECO:0000259" key="9">
    <source>
        <dbReference type="PROSITE" id="PS50255"/>
    </source>
</evidence>
<dbReference type="AlphaFoldDB" id="A0A8T0I3K8"/>
<evidence type="ECO:0000256" key="3">
    <source>
        <dbReference type="ARBA" id="ARBA00022692"/>
    </source>
</evidence>
<evidence type="ECO:0000256" key="4">
    <source>
        <dbReference type="ARBA" id="ARBA00022989"/>
    </source>
</evidence>
<feature type="domain" description="Cytochrome b5 heme-binding" evidence="9">
    <location>
        <begin position="60"/>
        <end position="134"/>
    </location>
</feature>
<dbReference type="Gene3D" id="3.10.120.10">
    <property type="entry name" value="Cytochrome b5-like heme/steroid binding domain"/>
    <property type="match status" value="1"/>
</dbReference>
<gene>
    <name evidence="10" type="ORF">KC19_5G139600</name>
</gene>
<reference evidence="10" key="1">
    <citation type="submission" date="2020-06" db="EMBL/GenBank/DDBJ databases">
        <title>WGS assembly of Ceratodon purpureus strain R40.</title>
        <authorList>
            <person name="Carey S.B."/>
            <person name="Jenkins J."/>
            <person name="Shu S."/>
            <person name="Lovell J.T."/>
            <person name="Sreedasyam A."/>
            <person name="Maumus F."/>
            <person name="Tiley G.P."/>
            <person name="Fernandez-Pozo N."/>
            <person name="Barry K."/>
            <person name="Chen C."/>
            <person name="Wang M."/>
            <person name="Lipzen A."/>
            <person name="Daum C."/>
            <person name="Saski C.A."/>
            <person name="Payton A.C."/>
            <person name="Mcbreen J.C."/>
            <person name="Conrad R.E."/>
            <person name="Kollar L.M."/>
            <person name="Olsson S."/>
            <person name="Huttunen S."/>
            <person name="Landis J.B."/>
            <person name="Wickett N.J."/>
            <person name="Johnson M.G."/>
            <person name="Rensing S.A."/>
            <person name="Grimwood J."/>
            <person name="Schmutz J."/>
            <person name="Mcdaniel S.F."/>
        </authorList>
    </citation>
    <scope>NUCLEOTIDE SEQUENCE</scope>
    <source>
        <strain evidence="10">R40</strain>
    </source>
</reference>
<comment type="similarity">
    <text evidence="2">Belongs to the fatty acid desaturase type 1 family.</text>
</comment>
<dbReference type="SMART" id="SM01117">
    <property type="entry name" value="Cyt-b5"/>
    <property type="match status" value="1"/>
</dbReference>
<evidence type="ECO:0000313" key="11">
    <source>
        <dbReference type="Proteomes" id="UP000822688"/>
    </source>
</evidence>
<feature type="transmembrane region" description="Helical" evidence="8">
    <location>
        <begin position="164"/>
        <end position="184"/>
    </location>
</feature>
<dbReference type="Pfam" id="PF00487">
    <property type="entry name" value="FA_desaturase"/>
    <property type="match status" value="1"/>
</dbReference>
<dbReference type="CDD" id="cd03506">
    <property type="entry name" value="Delta6-FADS-like"/>
    <property type="match status" value="1"/>
</dbReference>
<keyword evidence="3 8" id="KW-0812">Transmembrane</keyword>
<feature type="transmembrane region" description="Helical" evidence="8">
    <location>
        <begin position="359"/>
        <end position="380"/>
    </location>
</feature>
<evidence type="ECO:0000256" key="8">
    <source>
        <dbReference type="SAM" id="Phobius"/>
    </source>
</evidence>
<proteinExistence type="inferred from homology"/>
<evidence type="ECO:0000256" key="1">
    <source>
        <dbReference type="ARBA" id="ARBA00004141"/>
    </source>
</evidence>
<keyword evidence="5" id="KW-0560">Oxidoreductase</keyword>
<dbReference type="PANTHER" id="PTHR19353">
    <property type="entry name" value="FATTY ACID DESATURASE 2"/>
    <property type="match status" value="1"/>
</dbReference>
<protein>
    <recommendedName>
        <fullName evidence="9">Cytochrome b5 heme-binding domain-containing protein</fullName>
    </recommendedName>
</protein>
<dbReference type="GO" id="GO:0006629">
    <property type="term" value="P:lipid metabolic process"/>
    <property type="evidence" value="ECO:0007669"/>
    <property type="project" value="UniProtKB-KW"/>
</dbReference>
<keyword evidence="11" id="KW-1185">Reference proteome</keyword>
<feature type="transmembrane region" description="Helical" evidence="8">
    <location>
        <begin position="190"/>
        <end position="212"/>
    </location>
</feature>